<dbReference type="InterPro" id="IPR027417">
    <property type="entry name" value="P-loop_NTPase"/>
</dbReference>
<dbReference type="InterPro" id="IPR004586">
    <property type="entry name" value="RecB"/>
</dbReference>
<name>A0A521FYW8_9BACT</name>
<keyword evidence="21" id="KW-1185">Reference proteome</keyword>
<keyword evidence="11" id="KW-0234">DNA repair</keyword>
<keyword evidence="3 16" id="KW-0547">Nucleotide-binding</keyword>
<evidence type="ECO:0000256" key="11">
    <source>
        <dbReference type="ARBA" id="ARBA00023204"/>
    </source>
</evidence>
<feature type="compositionally biased region" description="Basic and acidic residues" evidence="17">
    <location>
        <begin position="909"/>
        <end position="923"/>
    </location>
</feature>
<gene>
    <name evidence="20" type="ORF">CDV28_1553</name>
</gene>
<dbReference type="InterPro" id="IPR011335">
    <property type="entry name" value="Restrct_endonuc-II-like"/>
</dbReference>
<keyword evidence="4" id="KW-0227">DNA damage</keyword>
<proteinExistence type="inferred from homology"/>
<evidence type="ECO:0000256" key="10">
    <source>
        <dbReference type="ARBA" id="ARBA00023125"/>
    </source>
</evidence>
<dbReference type="PANTHER" id="PTHR11070">
    <property type="entry name" value="UVRD / RECB / PCRA DNA HELICASE FAMILY MEMBER"/>
    <property type="match status" value="1"/>
</dbReference>
<dbReference type="PROSITE" id="PS51217">
    <property type="entry name" value="UVRD_HELICASE_CTER"/>
    <property type="match status" value="1"/>
</dbReference>
<keyword evidence="6 16" id="KW-0347">Helicase</keyword>
<dbReference type="InterPro" id="IPR014016">
    <property type="entry name" value="UvrD-like_ATP-bd"/>
</dbReference>
<evidence type="ECO:0000256" key="12">
    <source>
        <dbReference type="ARBA" id="ARBA00023235"/>
    </source>
</evidence>
<feature type="domain" description="UvrD-like helicase C-terminal" evidence="19">
    <location>
        <begin position="494"/>
        <end position="757"/>
    </location>
</feature>
<evidence type="ECO:0000256" key="8">
    <source>
        <dbReference type="ARBA" id="ARBA00022840"/>
    </source>
</evidence>
<keyword evidence="7" id="KW-0269">Exonuclease</keyword>
<dbReference type="Gene3D" id="1.10.486.10">
    <property type="entry name" value="PCRA, domain 4"/>
    <property type="match status" value="1"/>
</dbReference>
<dbReference type="Gene3D" id="1.10.3170.10">
    <property type="entry name" value="Recbcd, chain B, domain 2"/>
    <property type="match status" value="1"/>
</dbReference>
<dbReference type="InterPro" id="IPR014017">
    <property type="entry name" value="DNA_helicase_UvrD-like_C"/>
</dbReference>
<dbReference type="Proteomes" id="UP000316238">
    <property type="component" value="Unassembled WGS sequence"/>
</dbReference>
<dbReference type="PANTHER" id="PTHR11070:SF23">
    <property type="entry name" value="RECBCD ENZYME SUBUNIT RECB"/>
    <property type="match status" value="1"/>
</dbReference>
<accession>A0A521FYW8</accession>
<evidence type="ECO:0000256" key="7">
    <source>
        <dbReference type="ARBA" id="ARBA00022839"/>
    </source>
</evidence>
<keyword evidence="12" id="KW-0413">Isomerase</keyword>
<evidence type="ECO:0000256" key="13">
    <source>
        <dbReference type="ARBA" id="ARBA00034617"/>
    </source>
</evidence>
<dbReference type="CDD" id="cd22352">
    <property type="entry name" value="RecB_C-like"/>
    <property type="match status" value="1"/>
</dbReference>
<dbReference type="GO" id="GO:0005829">
    <property type="term" value="C:cytosol"/>
    <property type="evidence" value="ECO:0007669"/>
    <property type="project" value="TreeGrafter"/>
</dbReference>
<dbReference type="Gene3D" id="3.40.50.300">
    <property type="entry name" value="P-loop containing nucleotide triphosphate hydrolases"/>
    <property type="match status" value="2"/>
</dbReference>
<dbReference type="Pfam" id="PF13361">
    <property type="entry name" value="UvrD_C"/>
    <property type="match status" value="1"/>
</dbReference>
<evidence type="ECO:0000313" key="20">
    <source>
        <dbReference type="EMBL" id="TAA73841.1"/>
    </source>
</evidence>
<dbReference type="GO" id="GO:0000725">
    <property type="term" value="P:recombinational repair"/>
    <property type="evidence" value="ECO:0007669"/>
    <property type="project" value="TreeGrafter"/>
</dbReference>
<dbReference type="SUPFAM" id="SSF52980">
    <property type="entry name" value="Restriction endonuclease-like"/>
    <property type="match status" value="1"/>
</dbReference>
<dbReference type="InterPro" id="IPR011604">
    <property type="entry name" value="PDDEXK-like_dom_sf"/>
</dbReference>
<dbReference type="InterPro" id="IPR000212">
    <property type="entry name" value="DNA_helicase_UvrD/REP"/>
</dbReference>
<dbReference type="EC" id="5.6.2.4" evidence="14"/>
<dbReference type="GO" id="GO:0016887">
    <property type="term" value="F:ATP hydrolysis activity"/>
    <property type="evidence" value="ECO:0007669"/>
    <property type="project" value="RHEA"/>
</dbReference>
<feature type="region of interest" description="Disordered" evidence="17">
    <location>
        <begin position="909"/>
        <end position="937"/>
    </location>
</feature>
<dbReference type="NCBIfam" id="TIGR00609">
    <property type="entry name" value="recB"/>
    <property type="match status" value="1"/>
</dbReference>
<protein>
    <recommendedName>
        <fullName evidence="14">DNA 3'-5' helicase</fullName>
        <ecNumber evidence="14">5.6.2.4</ecNumber>
    </recommendedName>
</protein>
<evidence type="ECO:0000256" key="5">
    <source>
        <dbReference type="ARBA" id="ARBA00022801"/>
    </source>
</evidence>
<evidence type="ECO:0000259" key="18">
    <source>
        <dbReference type="PROSITE" id="PS51198"/>
    </source>
</evidence>
<feature type="domain" description="UvrD-like helicase ATP-binding" evidence="18">
    <location>
        <begin position="1"/>
        <end position="463"/>
    </location>
</feature>
<evidence type="ECO:0000259" key="19">
    <source>
        <dbReference type="PROSITE" id="PS51217"/>
    </source>
</evidence>
<dbReference type="EMBL" id="NQJD01000055">
    <property type="protein sequence ID" value="TAA73841.1"/>
    <property type="molecule type" value="Genomic_DNA"/>
</dbReference>
<dbReference type="GO" id="GO:0008854">
    <property type="term" value="F:exodeoxyribonuclease V activity"/>
    <property type="evidence" value="ECO:0007669"/>
    <property type="project" value="InterPro"/>
</dbReference>
<evidence type="ECO:0000256" key="6">
    <source>
        <dbReference type="ARBA" id="ARBA00022806"/>
    </source>
</evidence>
<reference evidence="20" key="1">
    <citation type="submission" date="2017-07" db="EMBL/GenBank/DDBJ databases">
        <title>The cable genome - Insights into the physiology and evolution of filamentous bacteria capable of sulfide oxidation via long distance electron transfer.</title>
        <authorList>
            <person name="Thorup C."/>
            <person name="Bjerg J.T."/>
            <person name="Schreiber L."/>
            <person name="Nielsen L.P."/>
            <person name="Kjeldsen K.U."/>
            <person name="Boesen T."/>
            <person name="Boggild A."/>
            <person name="Meysman F."/>
            <person name="Geelhoed J."/>
            <person name="Schramm A."/>
        </authorList>
    </citation>
    <scope>NUCLEOTIDE SEQUENCE [LARGE SCALE GENOMIC DNA]</scope>
    <source>
        <strain evidence="20">GS</strain>
    </source>
</reference>
<dbReference type="GO" id="GO:0046872">
    <property type="term" value="F:metal ion binding"/>
    <property type="evidence" value="ECO:0007669"/>
    <property type="project" value="UniProtKB-KW"/>
</dbReference>
<dbReference type="Pfam" id="PF00580">
    <property type="entry name" value="UvrD-helicase"/>
    <property type="match status" value="1"/>
</dbReference>
<keyword evidence="1" id="KW-0540">Nuclease</keyword>
<keyword evidence="5 16" id="KW-0378">Hydrolase</keyword>
<dbReference type="AlphaFoldDB" id="A0A521FYW8"/>
<evidence type="ECO:0000256" key="3">
    <source>
        <dbReference type="ARBA" id="ARBA00022741"/>
    </source>
</evidence>
<comment type="catalytic activity">
    <reaction evidence="13">
        <text>Couples ATP hydrolysis with the unwinding of duplex DNA by translocating in the 3'-5' direction.</text>
        <dbReference type="EC" id="5.6.2.4"/>
    </reaction>
</comment>
<dbReference type="PROSITE" id="PS51198">
    <property type="entry name" value="UVRD_HELICASE_ATP_BIND"/>
    <property type="match status" value="1"/>
</dbReference>
<evidence type="ECO:0000256" key="2">
    <source>
        <dbReference type="ARBA" id="ARBA00022723"/>
    </source>
</evidence>
<evidence type="ECO:0000313" key="21">
    <source>
        <dbReference type="Proteomes" id="UP000316238"/>
    </source>
</evidence>
<dbReference type="Gene3D" id="3.90.320.10">
    <property type="match status" value="1"/>
</dbReference>
<dbReference type="GO" id="GO:0043138">
    <property type="term" value="F:3'-5' DNA helicase activity"/>
    <property type="evidence" value="ECO:0007669"/>
    <property type="project" value="UniProtKB-EC"/>
</dbReference>
<evidence type="ECO:0000256" key="9">
    <source>
        <dbReference type="ARBA" id="ARBA00022842"/>
    </source>
</evidence>
<sequence length="1183" mass="132895">MHPLNPLTLRLRGQILIEASAGTGKTYTIALLFLRLLLEQGLSVDEILVVTFTEAAAEELRGRIRQRIRDALDVLEGWGPDDPLLRELLQEADHPAAILLGDALTRMDEAAIYTIHSFCHRMLQDHAFESGAPFEMELVESEAVLRKRIIEDFWRQRFYSASYEESAWAASLWTSPADLLNKLGGHLSRADVVCIPFVDAEEIPRHEAKLKPLFAEVQQQWQPHRESIAELLRDNKRLRRSKSEKRQYDSERLEAALALLDRLTVSAELPYLAEKELELLALFTRSNLLASLKAATKNNGEPPEHPFFDLFEQLFQIQSSLMTSRQIGVLLEARTYLRSELARRKQEQSQLSFDDLLTALAAGLQGPEGGVLARSISRRFPIIMVDEFQDTDQVQYRIFKAIHAANMEAATRTSSRAAGLFLIGDPKQAIYSFRGADIFTYIQARHDTPAQNRLTMTTNYRSSAAMVKAVNRLFAHEAPFLFAKDEIDFPQVEAATKADTSPLLFDNNLSSALTCLLLPESDKPLAKMAAEPLAARCCAQEIAALLAAGLAGQAKIGARNLAAGDLAVLVRTNDQAELIRQELNALGLASVCGNKDSVFAAKEAQQLLRLLTSLSDLADLALMRTALAGDLFGWTAEQIDQLREDEQAREKIMADMNRYHQLWQHQGFLPMLQQLLSEQKTVGRLHAVPSGERMLTNFLHLAELLQEAARQRPGTDALLRWFSDQMQQPENQSENQQLRLESDENLVKIVTIHKAKGMEYPLVFLPFLWTARPCSNEQPLAFHRSNQLYLDLGSGNEEHFRLAERERLAEDLRLLYVAVTRAIYACFFCWGKISKMEESALYYLLHKEATGAGLERLGDVLTIKPWSAEFVPPELRPVDDQAAHLSAAKFRGEITTNWQIVSYSSLTAAHKDSSPEQPDHDEVQAEETQTAPGQDVFSFPKGAAAGTCLHAILEQITFNDASGHQEVIRVQLERAGFAASWLPVVSDWMQDVLHTPLPDKSEAFSLSSLNEKERVNEMAFYFPLATVRLEQFNQVLRDFGHAPLPEQSGVLHGLMTGFIDLIFSWQGRYYLADYKSNHLGSQSEDYRPDKLAAAMSEHRYDLQYLIYTVVLHRFLVGRIRGYCYEQHFGGVRYLFLRGMKPEHEVGCGVFTACPPLALVESLDRCFGGRTKADGETCLGGVAA</sequence>
<keyword evidence="10" id="KW-0238">DNA-binding</keyword>
<dbReference type="HAMAP" id="MF_01485">
    <property type="entry name" value="RecB"/>
    <property type="match status" value="1"/>
</dbReference>
<evidence type="ECO:0000256" key="4">
    <source>
        <dbReference type="ARBA" id="ARBA00022763"/>
    </source>
</evidence>
<dbReference type="GO" id="GO:0005524">
    <property type="term" value="F:ATP binding"/>
    <property type="evidence" value="ECO:0007669"/>
    <property type="project" value="UniProtKB-UniRule"/>
</dbReference>
<dbReference type="SUPFAM" id="SSF52540">
    <property type="entry name" value="P-loop containing nucleoside triphosphate hydrolases"/>
    <property type="match status" value="1"/>
</dbReference>
<feature type="binding site" evidence="16">
    <location>
        <begin position="19"/>
        <end position="26"/>
    </location>
    <ligand>
        <name>ATP</name>
        <dbReference type="ChEBI" id="CHEBI:30616"/>
    </ligand>
</feature>
<keyword evidence="8 16" id="KW-0067">ATP-binding</keyword>
<evidence type="ECO:0000256" key="16">
    <source>
        <dbReference type="PROSITE-ProRule" id="PRU00560"/>
    </source>
</evidence>
<evidence type="ECO:0000256" key="14">
    <source>
        <dbReference type="ARBA" id="ARBA00034808"/>
    </source>
</evidence>
<dbReference type="GO" id="GO:0003677">
    <property type="term" value="F:DNA binding"/>
    <property type="evidence" value="ECO:0007669"/>
    <property type="project" value="UniProtKB-KW"/>
</dbReference>
<comment type="catalytic activity">
    <reaction evidence="15">
        <text>ATP + H2O = ADP + phosphate + H(+)</text>
        <dbReference type="Rhea" id="RHEA:13065"/>
        <dbReference type="ChEBI" id="CHEBI:15377"/>
        <dbReference type="ChEBI" id="CHEBI:15378"/>
        <dbReference type="ChEBI" id="CHEBI:30616"/>
        <dbReference type="ChEBI" id="CHEBI:43474"/>
        <dbReference type="ChEBI" id="CHEBI:456216"/>
        <dbReference type="EC" id="5.6.2.4"/>
    </reaction>
</comment>
<keyword evidence="9" id="KW-0460">Magnesium</keyword>
<organism evidence="20 21">
    <name type="scientific">Candidatus Electronema aureum</name>
    <dbReference type="NCBI Taxonomy" id="2005002"/>
    <lineage>
        <taxon>Bacteria</taxon>
        <taxon>Pseudomonadati</taxon>
        <taxon>Thermodesulfobacteriota</taxon>
        <taxon>Desulfobulbia</taxon>
        <taxon>Desulfobulbales</taxon>
        <taxon>Desulfobulbaceae</taxon>
        <taxon>Candidatus Electronema</taxon>
    </lineage>
</organism>
<evidence type="ECO:0000256" key="1">
    <source>
        <dbReference type="ARBA" id="ARBA00022722"/>
    </source>
</evidence>
<comment type="caution">
    <text evidence="20">The sequence shown here is derived from an EMBL/GenBank/DDBJ whole genome shotgun (WGS) entry which is preliminary data.</text>
</comment>
<evidence type="ECO:0000256" key="15">
    <source>
        <dbReference type="ARBA" id="ARBA00048988"/>
    </source>
</evidence>
<keyword evidence="2" id="KW-0479">Metal-binding</keyword>
<dbReference type="GO" id="GO:0009338">
    <property type="term" value="C:exodeoxyribonuclease V complex"/>
    <property type="evidence" value="ECO:0007669"/>
    <property type="project" value="TreeGrafter"/>
</dbReference>
<evidence type="ECO:0000256" key="17">
    <source>
        <dbReference type="SAM" id="MobiDB-lite"/>
    </source>
</evidence>